<dbReference type="InterPro" id="IPR029033">
    <property type="entry name" value="His_PPase_superfam"/>
</dbReference>
<feature type="region of interest" description="Disordered" evidence="4">
    <location>
        <begin position="338"/>
        <end position="363"/>
    </location>
</feature>
<dbReference type="PANTHER" id="PTHR46517:SF1">
    <property type="entry name" value="FRUCTOSE-2,6-BISPHOSPHATASE TIGAR"/>
    <property type="match status" value="1"/>
</dbReference>
<feature type="region of interest" description="Disordered" evidence="4">
    <location>
        <begin position="212"/>
        <end position="264"/>
    </location>
</feature>
<evidence type="ECO:0008006" key="7">
    <source>
        <dbReference type="Google" id="ProtNLM"/>
    </source>
</evidence>
<evidence type="ECO:0000256" key="1">
    <source>
        <dbReference type="ARBA" id="ARBA00022801"/>
    </source>
</evidence>
<dbReference type="InterPro" id="IPR013745">
    <property type="entry name" value="Bit61/PRR5"/>
</dbReference>
<dbReference type="GO" id="GO:0004331">
    <property type="term" value="F:fructose-2,6-bisphosphate 2-phosphatase activity"/>
    <property type="evidence" value="ECO:0007669"/>
    <property type="project" value="TreeGrafter"/>
</dbReference>
<feature type="compositionally biased region" description="Polar residues" evidence="4">
    <location>
        <begin position="241"/>
        <end position="264"/>
    </location>
</feature>
<evidence type="ECO:0000256" key="2">
    <source>
        <dbReference type="PIRSR" id="PIRSR613078-1"/>
    </source>
</evidence>
<feature type="active site" description="Proton donor/acceptor" evidence="2">
    <location>
        <position position="90"/>
    </location>
</feature>
<dbReference type="PROSITE" id="PS00175">
    <property type="entry name" value="PG_MUTASE"/>
    <property type="match status" value="1"/>
</dbReference>
<dbReference type="GeneID" id="27421275"/>
<feature type="region of interest" description="Disordered" evidence="4">
    <location>
        <begin position="478"/>
        <end position="499"/>
    </location>
</feature>
<feature type="binding site" evidence="3">
    <location>
        <begin position="12"/>
        <end position="19"/>
    </location>
    <ligand>
        <name>substrate</name>
    </ligand>
</feature>
<dbReference type="SUPFAM" id="SSF53254">
    <property type="entry name" value="Phosphoglycerate mutase-like"/>
    <property type="match status" value="1"/>
</dbReference>
<name>V5EKJ9_KALBG</name>
<dbReference type="EMBL" id="KI545891">
    <property type="protein sequence ID" value="EST05435.1"/>
    <property type="molecule type" value="Genomic_DNA"/>
</dbReference>
<proteinExistence type="predicted"/>
<evidence type="ECO:0000256" key="3">
    <source>
        <dbReference type="PIRSR" id="PIRSR613078-2"/>
    </source>
</evidence>
<dbReference type="InterPro" id="IPR013078">
    <property type="entry name" value="His_Pase_superF_clade-1"/>
</dbReference>
<dbReference type="HOGENOM" id="CLU_305059_0_0_1"/>
<feature type="region of interest" description="Disordered" evidence="4">
    <location>
        <begin position="389"/>
        <end position="427"/>
    </location>
</feature>
<evidence type="ECO:0000256" key="4">
    <source>
        <dbReference type="SAM" id="MobiDB-lite"/>
    </source>
</evidence>
<dbReference type="Gene3D" id="3.40.50.1240">
    <property type="entry name" value="Phosphoglycerate mutase-like"/>
    <property type="match status" value="1"/>
</dbReference>
<dbReference type="Proteomes" id="UP000019377">
    <property type="component" value="Unassembled WGS sequence"/>
</dbReference>
<dbReference type="SMART" id="SM00855">
    <property type="entry name" value="PGAM"/>
    <property type="match status" value="1"/>
</dbReference>
<organism evidence="5 6">
    <name type="scientific">Kalmanozyma brasiliensis (strain GHG001)</name>
    <name type="common">Yeast</name>
    <name type="synonym">Pseudozyma brasiliensis</name>
    <dbReference type="NCBI Taxonomy" id="1365824"/>
    <lineage>
        <taxon>Eukaryota</taxon>
        <taxon>Fungi</taxon>
        <taxon>Dikarya</taxon>
        <taxon>Basidiomycota</taxon>
        <taxon>Ustilaginomycotina</taxon>
        <taxon>Ustilaginomycetes</taxon>
        <taxon>Ustilaginales</taxon>
        <taxon>Ustilaginaceae</taxon>
        <taxon>Kalmanozyma</taxon>
    </lineage>
</organism>
<dbReference type="OMA" id="QMICIRV"/>
<dbReference type="eggNOG" id="KOG0235">
    <property type="taxonomic scope" value="Eukaryota"/>
</dbReference>
<dbReference type="OrthoDB" id="354304at2759"/>
<protein>
    <recommendedName>
        <fullName evidence="7">Phosphoglycerate mutase</fullName>
    </recommendedName>
</protein>
<dbReference type="Pfam" id="PF00300">
    <property type="entry name" value="His_Phos_1"/>
    <property type="match status" value="1"/>
</dbReference>
<dbReference type="InterPro" id="IPR001345">
    <property type="entry name" value="PG/BPGM_mutase_AS"/>
</dbReference>
<sequence>MALNRLLVTLVRHGESQDNQQGIWAGFRDTPLTTNGISQARALGQSFANVPLTAIYCSDLKRAAMTADEILKSNRSIPPPPLVQSMSLREINFGQAEGQSYASAEWMQGSSGEDARNFHFPDGESLQEVNARIAKAVRQFILPRVEALRKKPPSEQSAAAADVAHICIVAHGIAIAELLRVFMALHDDSPSSPWTDPKTTYQRVRLENTGWSRLELAVPTQRDDELPSPSDSDSASPTKPNATSSRTAPIGSTTTAHSNAQSDYTDFGEVQTDLVEGPADVTSRMPSRLLLPSSHTASASRPVYVRILCQNQTDHLRGFSSQQDSVSSAAKTVAHLAGGGSASKTSTSAGSGAGAAGSTPSASAAAVGLPASSTLASIASNAIGSNTNANAATGPTTPTPGAAASATSTPKPFTTTPTSTRNLSSYDPRMMARELERAGASSMLAGPDAAPSSSASTYFPSPTAASILAADRQASISGHAGTSGSTGANASLDRGSISASPGVSSSLGATYTTQFSGAYPQGIPTSVAGTTSPNPASMVFPAGPNTSSDTWQMICIRVLPLFNGEALRTSIEDLNEMVSLHVRRTLDRGQSHAVESLTLDIMSLASTGILTINSKLQGLEDTRLLLRLVEVWTFFLGQVLPYCEACFLPIQTDAAIRSLIATSSSYGAAAGGGASNIVGPFNTSSAFAPSNAVATQRIDVRRLLLIVFRDQVLFPIQERLSHLFAHLAELDPAFAAAEGNNIGGGGDDGIKQISLRLLQMTSVLASILSEDEAQEAMDGLLRALRLGSKA</sequence>
<keyword evidence="6" id="KW-1185">Reference proteome</keyword>
<dbReference type="CDD" id="cd07067">
    <property type="entry name" value="HP_PGM_like"/>
    <property type="match status" value="1"/>
</dbReference>
<feature type="compositionally biased region" description="Low complexity" evidence="4">
    <location>
        <begin position="342"/>
        <end position="363"/>
    </location>
</feature>
<accession>V5EKJ9</accession>
<dbReference type="InterPro" id="IPR051695">
    <property type="entry name" value="Phosphoglycerate_Mutase"/>
</dbReference>
<dbReference type="Pfam" id="PF08539">
    <property type="entry name" value="HbrB"/>
    <property type="match status" value="1"/>
</dbReference>
<evidence type="ECO:0000313" key="6">
    <source>
        <dbReference type="Proteomes" id="UP000019377"/>
    </source>
</evidence>
<feature type="compositionally biased region" description="Low complexity" evidence="4">
    <location>
        <begin position="389"/>
        <end position="420"/>
    </location>
</feature>
<dbReference type="STRING" id="1365824.V5EKJ9"/>
<gene>
    <name evidence="5" type="ORF">PSEUBRA_SCAF5g02294</name>
</gene>
<keyword evidence="1" id="KW-0378">Hydrolase</keyword>
<dbReference type="PANTHER" id="PTHR46517">
    <property type="entry name" value="FRUCTOSE-2,6-BISPHOSPHATASE TIGAR"/>
    <property type="match status" value="1"/>
</dbReference>
<dbReference type="GO" id="GO:0005829">
    <property type="term" value="C:cytosol"/>
    <property type="evidence" value="ECO:0007669"/>
    <property type="project" value="TreeGrafter"/>
</dbReference>
<reference evidence="6" key="1">
    <citation type="journal article" date="2013" name="Genome Announc.">
        <title>Draft genome sequence of Pseudozyma brasiliensis sp. nov. strain GHG001, a high producer of endo-1,4-xylanase isolated from an insect pest of sugarcane.</title>
        <authorList>
            <person name="Oliveira J.V.D.C."/>
            <person name="dos Santos R.A.C."/>
            <person name="Borges T.A."/>
            <person name="Riano-Pachon D.M."/>
            <person name="Goldman G.H."/>
        </authorList>
    </citation>
    <scope>NUCLEOTIDE SEQUENCE [LARGE SCALE GENOMIC DNA]</scope>
    <source>
        <strain evidence="6">GHG001</strain>
    </source>
</reference>
<feature type="compositionally biased region" description="Low complexity" evidence="4">
    <location>
        <begin position="227"/>
        <end position="240"/>
    </location>
</feature>
<feature type="active site" description="Tele-phosphohistidine intermediate" evidence="2">
    <location>
        <position position="13"/>
    </location>
</feature>
<evidence type="ECO:0000313" key="5">
    <source>
        <dbReference type="EMBL" id="EST05435.1"/>
    </source>
</evidence>
<dbReference type="GO" id="GO:0045820">
    <property type="term" value="P:negative regulation of glycolytic process"/>
    <property type="evidence" value="ECO:0007669"/>
    <property type="project" value="TreeGrafter"/>
</dbReference>
<feature type="binding site" evidence="3">
    <location>
        <position position="62"/>
    </location>
    <ligand>
        <name>substrate</name>
    </ligand>
</feature>
<dbReference type="GO" id="GO:0043456">
    <property type="term" value="P:regulation of pentose-phosphate shunt"/>
    <property type="evidence" value="ECO:0007669"/>
    <property type="project" value="TreeGrafter"/>
</dbReference>
<dbReference type="AlphaFoldDB" id="V5EKJ9"/>